<sequence length="216" mass="24816">MSAMLTPPHPKIYHIAHVDRLPAIVADGFLWCDAEVLRRAPAGTTIGMTTIKQRRLNELRLSSHPDLYVGNCVPFYFCPRSVMLYMIYQGNHQELAYRGGQAPILHFEADLHTVVAWANQHAVRWAFTLSNAGSYFFEDRNDLARLNEINWTAVQARDWRAHKEGKQAEFLVEQRFPWHLIERIGVKSAAVYAQVINALPAHGHRPAVEILPDWYY</sequence>
<gene>
    <name evidence="8" type="ORF">C1I89_32085</name>
</gene>
<evidence type="ECO:0000256" key="6">
    <source>
        <dbReference type="PROSITE-ProRule" id="PRU01362"/>
    </source>
</evidence>
<feature type="active site" evidence="6">
    <location>
        <position position="169"/>
    </location>
</feature>
<evidence type="ECO:0000256" key="4">
    <source>
        <dbReference type="ARBA" id="ARBA00022695"/>
    </source>
</evidence>
<feature type="domain" description="DarT" evidence="7">
    <location>
        <begin position="10"/>
        <end position="216"/>
    </location>
</feature>
<comment type="catalytic activity">
    <reaction evidence="6">
        <text>a thymidine in DNA + NAD(+) = an N-(ADP-alpha-D-ribosyl)-thymidine in DNA + nicotinamide + H(+)</text>
        <dbReference type="Rhea" id="RHEA:71651"/>
        <dbReference type="Rhea" id="RHEA-COMP:13556"/>
        <dbReference type="Rhea" id="RHEA-COMP:18051"/>
        <dbReference type="ChEBI" id="CHEBI:15378"/>
        <dbReference type="ChEBI" id="CHEBI:17154"/>
        <dbReference type="ChEBI" id="CHEBI:57540"/>
        <dbReference type="ChEBI" id="CHEBI:137386"/>
        <dbReference type="ChEBI" id="CHEBI:191199"/>
    </reaction>
</comment>
<dbReference type="GO" id="GO:0016757">
    <property type="term" value="F:glycosyltransferase activity"/>
    <property type="evidence" value="ECO:0007669"/>
    <property type="project" value="UniProtKB-UniRule"/>
</dbReference>
<evidence type="ECO:0000256" key="1">
    <source>
        <dbReference type="ARBA" id="ARBA00022649"/>
    </source>
</evidence>
<accession>A0A2N8K943</accession>
<dbReference type="InterPro" id="IPR029494">
    <property type="entry name" value="DarT"/>
</dbReference>
<keyword evidence="5 6" id="KW-0238">DNA-binding</keyword>
<comment type="similarity">
    <text evidence="6">Belongs to the DarT ADP-ribosyltransferase family.</text>
</comment>
<feature type="binding site" evidence="6">
    <location>
        <position position="55"/>
    </location>
    <ligand>
        <name>NAD(+)</name>
        <dbReference type="ChEBI" id="CHEBI:57540"/>
    </ligand>
</feature>
<name>A0A2N8K943_9BURK</name>
<evidence type="ECO:0000256" key="5">
    <source>
        <dbReference type="ARBA" id="ARBA00023125"/>
    </source>
</evidence>
<evidence type="ECO:0000313" key="9">
    <source>
        <dbReference type="Proteomes" id="UP000235994"/>
    </source>
</evidence>
<feature type="active site" description="Proton acceptor" evidence="6">
    <location>
        <position position="55"/>
    </location>
</feature>
<dbReference type="Proteomes" id="UP000235994">
    <property type="component" value="Unassembled WGS sequence"/>
</dbReference>
<dbReference type="GO" id="GO:0003677">
    <property type="term" value="F:DNA binding"/>
    <property type="evidence" value="ECO:0007669"/>
    <property type="project" value="UniProtKB-UniRule"/>
</dbReference>
<feature type="binding site" evidence="6">
    <location>
        <begin position="14"/>
        <end position="16"/>
    </location>
    <ligand>
        <name>NAD(+)</name>
        <dbReference type="ChEBI" id="CHEBI:57540"/>
    </ligand>
</feature>
<dbReference type="GO" id="GO:0016779">
    <property type="term" value="F:nucleotidyltransferase activity"/>
    <property type="evidence" value="ECO:0007669"/>
    <property type="project" value="UniProtKB-UniRule"/>
</dbReference>
<evidence type="ECO:0000259" key="7">
    <source>
        <dbReference type="PROSITE" id="PS52018"/>
    </source>
</evidence>
<keyword evidence="3 6" id="KW-0808">Transferase</keyword>
<evidence type="ECO:0000313" key="8">
    <source>
        <dbReference type="EMBL" id="PND29971.1"/>
    </source>
</evidence>
<keyword evidence="2 6" id="KW-0328">Glycosyltransferase</keyword>
<evidence type="ECO:0000256" key="2">
    <source>
        <dbReference type="ARBA" id="ARBA00022676"/>
    </source>
</evidence>
<reference evidence="8 9" key="1">
    <citation type="submission" date="2018-01" db="EMBL/GenBank/DDBJ databases">
        <title>The draft genome of an aniline degradation strain ANB-1.</title>
        <authorList>
            <person name="Zhang L."/>
            <person name="Jiang J."/>
        </authorList>
    </citation>
    <scope>NUCLEOTIDE SEQUENCE [LARGE SCALE GENOMIC DNA]</scope>
    <source>
        <strain evidence="8 9">ANB-1</strain>
    </source>
</reference>
<organism evidence="8 9">
    <name type="scientific">Achromobacter pulmonis</name>
    <dbReference type="NCBI Taxonomy" id="1389932"/>
    <lineage>
        <taxon>Bacteria</taxon>
        <taxon>Pseudomonadati</taxon>
        <taxon>Pseudomonadota</taxon>
        <taxon>Betaproteobacteria</taxon>
        <taxon>Burkholderiales</taxon>
        <taxon>Alcaligenaceae</taxon>
        <taxon>Achromobacter</taxon>
    </lineage>
</organism>
<keyword evidence="4 6" id="KW-0548">Nucleotidyltransferase</keyword>
<keyword evidence="9" id="KW-1185">Reference proteome</keyword>
<dbReference type="AlphaFoldDB" id="A0A2N8K943"/>
<comment type="caution">
    <text evidence="6">Lacks conserved residue(s) required for the propagation of feature annotation.</text>
</comment>
<dbReference type="EMBL" id="POQS01000014">
    <property type="protein sequence ID" value="PND29971.1"/>
    <property type="molecule type" value="Genomic_DNA"/>
</dbReference>
<dbReference type="RefSeq" id="WP_102776217.1">
    <property type="nucleotide sequence ID" value="NZ_POQS01000014.1"/>
</dbReference>
<keyword evidence="1 6" id="KW-1277">Toxin-antitoxin system</keyword>
<dbReference type="Pfam" id="PF14487">
    <property type="entry name" value="DarT"/>
    <property type="match status" value="1"/>
</dbReference>
<protein>
    <submittedName>
        <fullName evidence="8">DUF4433 domain-containing protein</fullName>
    </submittedName>
</protein>
<proteinExistence type="inferred from homology"/>
<evidence type="ECO:0000256" key="3">
    <source>
        <dbReference type="ARBA" id="ARBA00022679"/>
    </source>
</evidence>
<dbReference type="PROSITE" id="PS52018">
    <property type="entry name" value="DART"/>
    <property type="match status" value="1"/>
</dbReference>
<comment type="caution">
    <text evidence="8">The sequence shown here is derived from an EMBL/GenBank/DDBJ whole genome shotgun (WGS) entry which is preliminary data.</text>
</comment>